<name>A0A645J2Y7_9ZZZZ</name>
<sequence length="77" mass="8826">MQQHRFSHIVTVVRGSYFMSPQFFPQLIKKLVAGMAACILQGHFLFPRHLCNRYSLAEKRNVKVSANAFNKSFLLVG</sequence>
<accession>A0A645J2Y7</accession>
<organism evidence="1">
    <name type="scientific">bioreactor metagenome</name>
    <dbReference type="NCBI Taxonomy" id="1076179"/>
    <lineage>
        <taxon>unclassified sequences</taxon>
        <taxon>metagenomes</taxon>
        <taxon>ecological metagenomes</taxon>
    </lineage>
</organism>
<dbReference type="AlphaFoldDB" id="A0A645J2Y7"/>
<protein>
    <submittedName>
        <fullName evidence="1">Uncharacterized protein</fullName>
    </submittedName>
</protein>
<comment type="caution">
    <text evidence="1">The sequence shown here is derived from an EMBL/GenBank/DDBJ whole genome shotgun (WGS) entry which is preliminary data.</text>
</comment>
<evidence type="ECO:0000313" key="1">
    <source>
        <dbReference type="EMBL" id="MPN53823.1"/>
    </source>
</evidence>
<dbReference type="EMBL" id="VSSQ01121366">
    <property type="protein sequence ID" value="MPN53823.1"/>
    <property type="molecule type" value="Genomic_DNA"/>
</dbReference>
<reference evidence="1" key="1">
    <citation type="submission" date="2019-08" db="EMBL/GenBank/DDBJ databases">
        <authorList>
            <person name="Kucharzyk K."/>
            <person name="Murdoch R.W."/>
            <person name="Higgins S."/>
            <person name="Loffler F."/>
        </authorList>
    </citation>
    <scope>NUCLEOTIDE SEQUENCE</scope>
</reference>
<gene>
    <name evidence="1" type="ORF">SDC9_201489</name>
</gene>
<proteinExistence type="predicted"/>